<feature type="compositionally biased region" description="Basic and acidic residues" evidence="1">
    <location>
        <begin position="8"/>
        <end position="40"/>
    </location>
</feature>
<organism evidence="2 3">
    <name type="scientific">Rhizophagus clarus</name>
    <dbReference type="NCBI Taxonomy" id="94130"/>
    <lineage>
        <taxon>Eukaryota</taxon>
        <taxon>Fungi</taxon>
        <taxon>Fungi incertae sedis</taxon>
        <taxon>Mucoromycota</taxon>
        <taxon>Glomeromycotina</taxon>
        <taxon>Glomeromycetes</taxon>
        <taxon>Glomerales</taxon>
        <taxon>Glomeraceae</taxon>
        <taxon>Rhizophagus</taxon>
    </lineage>
</organism>
<name>A0A2Z6R9L2_9GLOM</name>
<gene>
    <name evidence="2" type="ORF">RclHR1_16070004</name>
</gene>
<dbReference type="STRING" id="94130.A0A2Z6R9L2"/>
<feature type="region of interest" description="Disordered" evidence="1">
    <location>
        <begin position="1"/>
        <end position="54"/>
    </location>
</feature>
<accession>A0A2Z6R9L2</accession>
<dbReference type="EMBL" id="BEXD01000677">
    <property type="protein sequence ID" value="GBB89398.1"/>
    <property type="molecule type" value="Genomic_DNA"/>
</dbReference>
<evidence type="ECO:0000256" key="1">
    <source>
        <dbReference type="SAM" id="MobiDB-lite"/>
    </source>
</evidence>
<sequence>MCLASNRRNNDESKDNDGREKDDGREDEKEKKDRKKEKSGSSDNDNDDHDRDKMNMTDDKIVNLDEPIPVGFKNNLKICNFLVTHPHILHLANKMLEMDSGSGSTSLTSSADVSAKYIYFVPNSLKVITGSLSNKEIKDYIDEHFVQKLLNRQLAAVNLSEMKKIGSFDTLIDFIRETFKVSWNGKDLSVVKNLDSMTKDIIIPFRSGNRII</sequence>
<keyword evidence="3" id="KW-1185">Reference proteome</keyword>
<comment type="caution">
    <text evidence="2">The sequence shown here is derived from an EMBL/GenBank/DDBJ whole genome shotgun (WGS) entry which is preliminary data.</text>
</comment>
<proteinExistence type="predicted"/>
<reference evidence="2 3" key="1">
    <citation type="submission" date="2017-11" db="EMBL/GenBank/DDBJ databases">
        <title>The genome of Rhizophagus clarus HR1 reveals common genetic basis of auxotrophy among arbuscular mycorrhizal fungi.</title>
        <authorList>
            <person name="Kobayashi Y."/>
        </authorList>
    </citation>
    <scope>NUCLEOTIDE SEQUENCE [LARGE SCALE GENOMIC DNA]</scope>
    <source>
        <strain evidence="2 3">HR1</strain>
    </source>
</reference>
<evidence type="ECO:0000313" key="2">
    <source>
        <dbReference type="EMBL" id="GBB89398.1"/>
    </source>
</evidence>
<protein>
    <submittedName>
        <fullName evidence="2">Uncharacterized protein</fullName>
    </submittedName>
</protein>
<dbReference type="Proteomes" id="UP000247702">
    <property type="component" value="Unassembled WGS sequence"/>
</dbReference>
<dbReference type="AlphaFoldDB" id="A0A2Z6R9L2"/>
<evidence type="ECO:0000313" key="3">
    <source>
        <dbReference type="Proteomes" id="UP000247702"/>
    </source>
</evidence>